<dbReference type="Pfam" id="PF06280">
    <property type="entry name" value="fn3_5"/>
    <property type="match status" value="1"/>
</dbReference>
<keyword evidence="5 7" id="KW-0720">Serine protease</keyword>
<evidence type="ECO:0000256" key="2">
    <source>
        <dbReference type="ARBA" id="ARBA00022670"/>
    </source>
</evidence>
<dbReference type="InterPro" id="IPR015500">
    <property type="entry name" value="Peptidase_S8_subtilisin-rel"/>
</dbReference>
<feature type="active site" description="Charge relay system" evidence="6 7">
    <location>
        <position position="208"/>
    </location>
</feature>
<gene>
    <name evidence="11" type="ORF">B0T11DRAFT_335758</name>
</gene>
<dbReference type="PROSITE" id="PS51892">
    <property type="entry name" value="SUBTILASE"/>
    <property type="match status" value="1"/>
</dbReference>
<keyword evidence="2 7" id="KW-0645">Protease</keyword>
<dbReference type="EMBL" id="JAGPXD010000001">
    <property type="protein sequence ID" value="KAH7376612.1"/>
    <property type="molecule type" value="Genomic_DNA"/>
</dbReference>
<evidence type="ECO:0000256" key="6">
    <source>
        <dbReference type="PIRSR" id="PIRSR615500-1"/>
    </source>
</evidence>
<dbReference type="GO" id="GO:0004252">
    <property type="term" value="F:serine-type endopeptidase activity"/>
    <property type="evidence" value="ECO:0007669"/>
    <property type="project" value="UniProtKB-UniRule"/>
</dbReference>
<dbReference type="PROSITE" id="PS00138">
    <property type="entry name" value="SUBTILASE_SER"/>
    <property type="match status" value="1"/>
</dbReference>
<evidence type="ECO:0000313" key="11">
    <source>
        <dbReference type="EMBL" id="KAH7376612.1"/>
    </source>
</evidence>
<dbReference type="InterPro" id="IPR023828">
    <property type="entry name" value="Peptidase_S8_Ser-AS"/>
</dbReference>
<dbReference type="PANTHER" id="PTHR43806">
    <property type="entry name" value="PEPTIDASE S8"/>
    <property type="match status" value="1"/>
</dbReference>
<proteinExistence type="inferred from homology"/>
<dbReference type="InterPro" id="IPR000209">
    <property type="entry name" value="Peptidase_S8/S53_dom"/>
</dbReference>
<reference evidence="11" key="1">
    <citation type="journal article" date="2021" name="Nat. Commun.">
        <title>Genetic determinants of endophytism in the Arabidopsis root mycobiome.</title>
        <authorList>
            <person name="Mesny F."/>
            <person name="Miyauchi S."/>
            <person name="Thiergart T."/>
            <person name="Pickel B."/>
            <person name="Atanasova L."/>
            <person name="Karlsson M."/>
            <person name="Huettel B."/>
            <person name="Barry K.W."/>
            <person name="Haridas S."/>
            <person name="Chen C."/>
            <person name="Bauer D."/>
            <person name="Andreopoulos W."/>
            <person name="Pangilinan J."/>
            <person name="LaButti K."/>
            <person name="Riley R."/>
            <person name="Lipzen A."/>
            <person name="Clum A."/>
            <person name="Drula E."/>
            <person name="Henrissat B."/>
            <person name="Kohler A."/>
            <person name="Grigoriev I.V."/>
            <person name="Martin F.M."/>
            <person name="Hacquard S."/>
        </authorList>
    </citation>
    <scope>NUCLEOTIDE SEQUENCE</scope>
    <source>
        <strain evidence="11">MPI-CAGE-AT-0016</strain>
    </source>
</reference>
<feature type="domain" description="Peptidase S8/S53" evidence="9">
    <location>
        <begin position="199"/>
        <end position="626"/>
    </location>
</feature>
<accession>A0A8K0TTU2</accession>
<dbReference type="OrthoDB" id="10256524at2759"/>
<name>A0A8K0TTU2_9PEZI</name>
<dbReference type="PANTHER" id="PTHR43806:SF66">
    <property type="entry name" value="SERIN ENDOPEPTIDASE"/>
    <property type="match status" value="1"/>
</dbReference>
<evidence type="ECO:0000256" key="1">
    <source>
        <dbReference type="ARBA" id="ARBA00011073"/>
    </source>
</evidence>
<comment type="caution">
    <text evidence="11">The sequence shown here is derived from an EMBL/GenBank/DDBJ whole genome shotgun (WGS) entry which is preliminary data.</text>
</comment>
<keyword evidence="12" id="KW-1185">Reference proteome</keyword>
<dbReference type="Proteomes" id="UP000813385">
    <property type="component" value="Unassembled WGS sequence"/>
</dbReference>
<feature type="active site" description="Charge relay system" evidence="6 7">
    <location>
        <position position="254"/>
    </location>
</feature>
<dbReference type="Gene3D" id="3.40.50.200">
    <property type="entry name" value="Peptidase S8/S53 domain"/>
    <property type="match status" value="2"/>
</dbReference>
<dbReference type="SUPFAM" id="SSF52743">
    <property type="entry name" value="Subtilisin-like"/>
    <property type="match status" value="1"/>
</dbReference>
<dbReference type="GO" id="GO:0016020">
    <property type="term" value="C:membrane"/>
    <property type="evidence" value="ECO:0007669"/>
    <property type="project" value="InterPro"/>
</dbReference>
<evidence type="ECO:0000313" key="12">
    <source>
        <dbReference type="Proteomes" id="UP000813385"/>
    </source>
</evidence>
<keyword evidence="3 8" id="KW-0732">Signal</keyword>
<evidence type="ECO:0000256" key="3">
    <source>
        <dbReference type="ARBA" id="ARBA00022729"/>
    </source>
</evidence>
<dbReference type="GO" id="GO:0006508">
    <property type="term" value="P:proteolysis"/>
    <property type="evidence" value="ECO:0007669"/>
    <property type="project" value="UniProtKB-KW"/>
</dbReference>
<organism evidence="11 12">
    <name type="scientific">Plectosphaerella cucumerina</name>
    <dbReference type="NCBI Taxonomy" id="40658"/>
    <lineage>
        <taxon>Eukaryota</taxon>
        <taxon>Fungi</taxon>
        <taxon>Dikarya</taxon>
        <taxon>Ascomycota</taxon>
        <taxon>Pezizomycotina</taxon>
        <taxon>Sordariomycetes</taxon>
        <taxon>Hypocreomycetidae</taxon>
        <taxon>Glomerellales</taxon>
        <taxon>Plectosphaerellaceae</taxon>
        <taxon>Plectosphaerella</taxon>
    </lineage>
</organism>
<dbReference type="PRINTS" id="PR00723">
    <property type="entry name" value="SUBTILISIN"/>
</dbReference>
<evidence type="ECO:0000256" key="7">
    <source>
        <dbReference type="PROSITE-ProRule" id="PRU01240"/>
    </source>
</evidence>
<feature type="signal peptide" evidence="8">
    <location>
        <begin position="1"/>
        <end position="25"/>
    </location>
</feature>
<feature type="active site" description="Charge relay system" evidence="6 7">
    <location>
        <position position="586"/>
    </location>
</feature>
<evidence type="ECO:0000256" key="5">
    <source>
        <dbReference type="ARBA" id="ARBA00022825"/>
    </source>
</evidence>
<dbReference type="InterPro" id="IPR010435">
    <property type="entry name" value="C5a/SBT2-like_Fn3"/>
</dbReference>
<dbReference type="Pfam" id="PF00082">
    <property type="entry name" value="Peptidase_S8"/>
    <property type="match status" value="1"/>
</dbReference>
<evidence type="ECO:0000259" key="9">
    <source>
        <dbReference type="Pfam" id="PF00082"/>
    </source>
</evidence>
<comment type="similarity">
    <text evidence="1 7">Belongs to the peptidase S8 family.</text>
</comment>
<dbReference type="InterPro" id="IPR036852">
    <property type="entry name" value="Peptidase_S8/S53_dom_sf"/>
</dbReference>
<keyword evidence="4 7" id="KW-0378">Hydrolase</keyword>
<evidence type="ECO:0000259" key="10">
    <source>
        <dbReference type="Pfam" id="PF06280"/>
    </source>
</evidence>
<evidence type="ECO:0000256" key="8">
    <source>
        <dbReference type="SAM" id="SignalP"/>
    </source>
</evidence>
<sequence length="957" mass="103707">MAVFSSLFWAKKAALLLLAVTSINASQPPDLTSRIIIGNGPDKAAANRLSNDPFVNGGVKRLPVDKVVEGAYIVSLKGGSSIAGRHIPSAHERFHKRAADEDVTYDIRREFHDADLFYGLSLTLHDGEDVEKLKALPEVLQVWPITEILPPTPLGYESVEFAKRESVSSRNVTRGKDYKIDYNLKLAGVEHLHSHGIKGKGVKLAVIDTGVDYNHPALGGGFGPGKKITFGRSYINDGVGGPNDPLATCGSGGHGTHVAGTIIGEDPSDYGFGLLGVAPEVELGMYRIFPCVGSTGSDLVLAGLLDAAEDGADIISLSLGANSGWAVENPFEQVITLLKERNVVTIVAQGNYGFAGPYWTGSPAISKDAVAIASTNAARYPTTYKFKDNKGGSFIYGGLWPLTTTLKAYTPPDDPEGPFSGIYGCSYQVLDEAVAELERRGWEPQDTVLLLKRGAWCGDSTNSAVAAEYGFHATLFWAGEEHVNPEDNFFGSVAGLEASLYVNAVDGPSIYKSLLADPLGYQLVFSSTRFTPLDLEGTPNAVSNFSSWGAAWEVDRQKPDIAAPGHLILSSWPLEDGGYAIISGTSMATPFAAGAYALLKSAYPNLSVDELRSTFDSTANPTRWWADNRVIHSTLGQGAGLINVWEAYNSGALLNETRIVLGATAKATRSFTIKNTLGRSKTFSLTHEPAGLNERVPYPEAPREEWYNLGWISKAVYADVVFHTPTEFTLGAGETATVSFTVTAPDIDERYVPSYSGYITLTSGRDVYRASYYGVPYKFSDAEVFEQTKREGTPLPALGELNPNTGTPIIGSPYVSFNYAEGRYFELLFRTWQPFSAWRVDLIHHNTTFKPTIEAFPGVTFDNLTTSDFEVKEDWGGVQSLGYVGNAGNFPPIDAWATIGGGFRDPTSGEPLTRAYPPGDYRLVLRLLRLNLDHTDPKNWDSWLSGIAHLEDEFPNS</sequence>
<protein>
    <submittedName>
        <fullName evidence="11">Peptidase S8/S53 domain-containing protein</fullName>
    </submittedName>
</protein>
<feature type="domain" description="C5a peptidase/Subtilisin-like protease SBT2-like Fn3-like" evidence="10">
    <location>
        <begin position="667"/>
        <end position="777"/>
    </location>
</feature>
<feature type="chain" id="PRO_5035482531" evidence="8">
    <location>
        <begin position="26"/>
        <end position="957"/>
    </location>
</feature>
<dbReference type="InterPro" id="IPR050131">
    <property type="entry name" value="Peptidase_S8_subtilisin-like"/>
</dbReference>
<dbReference type="AlphaFoldDB" id="A0A8K0TTU2"/>
<evidence type="ECO:0000256" key="4">
    <source>
        <dbReference type="ARBA" id="ARBA00022801"/>
    </source>
</evidence>